<proteinExistence type="predicted"/>
<evidence type="ECO:0000313" key="3">
    <source>
        <dbReference type="Proteomes" id="UP000005714"/>
    </source>
</evidence>
<gene>
    <name evidence="2" type="ORF">HMPREF0183_0126</name>
</gene>
<dbReference type="OrthoDB" id="2706710at2"/>
<comment type="caution">
    <text evidence="2">The sequence shown here is derived from an EMBL/GenBank/DDBJ whole genome shotgun (WGS) entry which is preliminary data.</text>
</comment>
<reference evidence="2 3" key="1">
    <citation type="submission" date="2010-04" db="EMBL/GenBank/DDBJ databases">
        <authorList>
            <person name="Qin X."/>
            <person name="Bachman B."/>
            <person name="Battles P."/>
            <person name="Bell A."/>
            <person name="Bess C."/>
            <person name="Bickham C."/>
            <person name="Chaboub L."/>
            <person name="Chen D."/>
            <person name="Coyle M."/>
            <person name="Deiros D.R."/>
            <person name="Dinh H."/>
            <person name="Forbes L."/>
            <person name="Fowler G."/>
            <person name="Francisco L."/>
            <person name="Fu Q."/>
            <person name="Gubbala S."/>
            <person name="Hale W."/>
            <person name="Han Y."/>
            <person name="Hemphill L."/>
            <person name="Highlander S.K."/>
            <person name="Hirani K."/>
            <person name="Hogues M."/>
            <person name="Jackson L."/>
            <person name="Jakkamsetti A."/>
            <person name="Javaid M."/>
            <person name="Jiang H."/>
            <person name="Korchina V."/>
            <person name="Kovar C."/>
            <person name="Lara F."/>
            <person name="Lee S."/>
            <person name="Mata R."/>
            <person name="Mathew T."/>
            <person name="Moen C."/>
            <person name="Morales K."/>
            <person name="Munidasa M."/>
            <person name="Nazareth L."/>
            <person name="Ngo R."/>
            <person name="Nguyen L."/>
            <person name="Okwuonu G."/>
            <person name="Ongeri F."/>
            <person name="Patil S."/>
            <person name="Petrosino J."/>
            <person name="Pham C."/>
            <person name="Pham P."/>
            <person name="Pu L.-L."/>
            <person name="Puazo M."/>
            <person name="Raj R."/>
            <person name="Reid J."/>
            <person name="Rouhana J."/>
            <person name="Saada N."/>
            <person name="Shang Y."/>
            <person name="Simmons D."/>
            <person name="Thornton R."/>
            <person name="Warren J."/>
            <person name="Weissenberger G."/>
            <person name="Zhang J."/>
            <person name="Zhang L."/>
            <person name="Zhou C."/>
            <person name="Zhu D."/>
            <person name="Muzny D."/>
            <person name="Worley K."/>
            <person name="Gibbs R."/>
        </authorList>
    </citation>
    <scope>NUCLEOTIDE SEQUENCE [LARGE SCALE GENOMIC DNA]</scope>
    <source>
        <strain evidence="2 3">ATCC 49030</strain>
    </source>
</reference>
<dbReference type="Pfam" id="PF11755">
    <property type="entry name" value="DUF3311"/>
    <property type="match status" value="1"/>
</dbReference>
<protein>
    <submittedName>
        <fullName evidence="2">Uncharacterized protein</fullName>
    </submittedName>
</protein>
<evidence type="ECO:0000313" key="2">
    <source>
        <dbReference type="EMBL" id="EFG48607.1"/>
    </source>
</evidence>
<evidence type="ECO:0000256" key="1">
    <source>
        <dbReference type="SAM" id="Phobius"/>
    </source>
</evidence>
<name>D4YJL6_9MICO</name>
<feature type="transmembrane region" description="Helical" evidence="1">
    <location>
        <begin position="12"/>
        <end position="35"/>
    </location>
</feature>
<dbReference type="eggNOG" id="ENOG5033F8M">
    <property type="taxonomic scope" value="Bacteria"/>
</dbReference>
<keyword evidence="1" id="KW-0472">Membrane</keyword>
<dbReference type="AlphaFoldDB" id="D4YJL6"/>
<keyword evidence="1" id="KW-0812">Transmembrane</keyword>
<accession>D4YJL6</accession>
<organism evidence="2 3">
    <name type="scientific">Brevibacterium mcbrellneri ATCC 49030</name>
    <dbReference type="NCBI Taxonomy" id="585530"/>
    <lineage>
        <taxon>Bacteria</taxon>
        <taxon>Bacillati</taxon>
        <taxon>Actinomycetota</taxon>
        <taxon>Actinomycetes</taxon>
        <taxon>Micrococcales</taxon>
        <taxon>Brevibacteriaceae</taxon>
        <taxon>Brevibacterium</taxon>
    </lineage>
</organism>
<dbReference type="STRING" id="585530.HMPREF0183_0126"/>
<sequence>MKMGIRWPDSARKWVCFGLVVGVIVIGVWPVIPLFNSDTIIFGMPVLMVWSVAIVILTTAVMAVCNLIMKGEKE</sequence>
<dbReference type="EMBL" id="ADNU01000007">
    <property type="protein sequence ID" value="EFG48607.1"/>
    <property type="molecule type" value="Genomic_DNA"/>
</dbReference>
<keyword evidence="3" id="KW-1185">Reference proteome</keyword>
<dbReference type="Proteomes" id="UP000005714">
    <property type="component" value="Unassembled WGS sequence"/>
</dbReference>
<dbReference type="RefSeq" id="WP_005881654.1">
    <property type="nucleotide sequence ID" value="NZ_ADNU01000007.1"/>
</dbReference>
<dbReference type="InterPro" id="IPR021741">
    <property type="entry name" value="DUF3311"/>
</dbReference>
<feature type="transmembrane region" description="Helical" evidence="1">
    <location>
        <begin position="47"/>
        <end position="69"/>
    </location>
</feature>
<keyword evidence="1" id="KW-1133">Transmembrane helix</keyword>